<keyword evidence="1" id="KW-0472">Membrane</keyword>
<evidence type="ECO:0000256" key="1">
    <source>
        <dbReference type="SAM" id="Phobius"/>
    </source>
</evidence>
<feature type="transmembrane region" description="Helical" evidence="1">
    <location>
        <begin position="14"/>
        <end position="34"/>
    </location>
</feature>
<keyword evidence="1" id="KW-0812">Transmembrane</keyword>
<name>A0A6C0F7F6_9ZZZZ</name>
<organism evidence="2">
    <name type="scientific">viral metagenome</name>
    <dbReference type="NCBI Taxonomy" id="1070528"/>
    <lineage>
        <taxon>unclassified sequences</taxon>
        <taxon>metagenomes</taxon>
        <taxon>organismal metagenomes</taxon>
    </lineage>
</organism>
<evidence type="ECO:0000313" key="2">
    <source>
        <dbReference type="EMBL" id="QHT36553.1"/>
    </source>
</evidence>
<sequence length="95" mass="10939">MNEALNYIYKMKNYIIMGIILLTLNIIILSYSQYHGCYDVTFTNILRLDVLCNACISILYHVQNVTLNIYMVIGAYVFKKVGNMVDSVTKKCNVE</sequence>
<proteinExistence type="predicted"/>
<dbReference type="AlphaFoldDB" id="A0A6C0F7F6"/>
<accession>A0A6C0F7F6</accession>
<dbReference type="EMBL" id="MN738745">
    <property type="protein sequence ID" value="QHT36553.1"/>
    <property type="molecule type" value="Genomic_DNA"/>
</dbReference>
<reference evidence="2" key="1">
    <citation type="journal article" date="2020" name="Nature">
        <title>Giant virus diversity and host interactions through global metagenomics.</title>
        <authorList>
            <person name="Schulz F."/>
            <person name="Roux S."/>
            <person name="Paez-Espino D."/>
            <person name="Jungbluth S."/>
            <person name="Walsh D.A."/>
            <person name="Denef V.J."/>
            <person name="McMahon K.D."/>
            <person name="Konstantinidis K.T."/>
            <person name="Eloe-Fadrosh E.A."/>
            <person name="Kyrpides N.C."/>
            <person name="Woyke T."/>
        </authorList>
    </citation>
    <scope>NUCLEOTIDE SEQUENCE</scope>
    <source>
        <strain evidence="2">GVMAG-S-ERX555931-87</strain>
    </source>
</reference>
<keyword evidence="1" id="KW-1133">Transmembrane helix</keyword>
<protein>
    <submittedName>
        <fullName evidence="2">Uncharacterized protein</fullName>
    </submittedName>
</protein>